<protein>
    <recommendedName>
        <fullName evidence="3">Tetratricopeptide repeat protein</fullName>
    </recommendedName>
</protein>
<dbReference type="Proteomes" id="UP000323410">
    <property type="component" value="Unassembled WGS sequence"/>
</dbReference>
<reference evidence="1 2" key="1">
    <citation type="submission" date="2019-08" db="EMBL/GenBank/DDBJ databases">
        <title>Genone of Arthrobacter echini P9.</title>
        <authorList>
            <person name="Bowman J.P."/>
        </authorList>
    </citation>
    <scope>NUCLEOTIDE SEQUENCE [LARGE SCALE GENOMIC DNA]</scope>
    <source>
        <strain evidence="1 2">P9</strain>
    </source>
</reference>
<evidence type="ECO:0000313" key="1">
    <source>
        <dbReference type="EMBL" id="TYC99562.1"/>
    </source>
</evidence>
<dbReference type="InterPro" id="IPR011990">
    <property type="entry name" value="TPR-like_helical_dom_sf"/>
</dbReference>
<evidence type="ECO:0000313" key="2">
    <source>
        <dbReference type="Proteomes" id="UP000323410"/>
    </source>
</evidence>
<dbReference type="RefSeq" id="WP_148600381.1">
    <property type="nucleotide sequence ID" value="NZ_VSLD01000002.1"/>
</dbReference>
<gene>
    <name evidence="1" type="ORF">FQ377_06320</name>
</gene>
<dbReference type="EMBL" id="VSLD01000002">
    <property type="protein sequence ID" value="TYC99562.1"/>
    <property type="molecule type" value="Genomic_DNA"/>
</dbReference>
<dbReference type="AlphaFoldDB" id="A0A5D0XSS9"/>
<sequence length="345" mass="37664">MTEQKPPEQRLMLELQTRSAWNERNYEQAQAFAMEMADCAAIEEDSIGYWNATFIVAECLRKQGRMDESKAFADDLAVHPLTSQSTALSARVSTLAAFALQGRGDLDLAIEAAKSAVQDSTAEPNEPSIRIEAQNALIAALAESGRLEAAWQQSRSLAELLSSNPESPYAGQSYWAIGNVAFLLQRTDDGIDYHRWAAKTLSPTNDLDLWARFNHGSAQVRLAAGVVEPETLECIERAELASSIVGGTERDHEELKLTRAHWLVLTGQFEASADLLRSVVANKDLVASHTAAQAHFLLGQALSGLGNKAGATANLELSEELFLQSGAEDRATAARELIESLRRRE</sequence>
<dbReference type="SUPFAM" id="SSF48452">
    <property type="entry name" value="TPR-like"/>
    <property type="match status" value="1"/>
</dbReference>
<name>A0A5D0XSS9_9MICC</name>
<dbReference type="Gene3D" id="1.25.40.10">
    <property type="entry name" value="Tetratricopeptide repeat domain"/>
    <property type="match status" value="1"/>
</dbReference>
<comment type="caution">
    <text evidence="1">The sequence shown here is derived from an EMBL/GenBank/DDBJ whole genome shotgun (WGS) entry which is preliminary data.</text>
</comment>
<accession>A0A5D0XSS9</accession>
<keyword evidence="2" id="KW-1185">Reference proteome</keyword>
<proteinExistence type="predicted"/>
<evidence type="ECO:0008006" key="3">
    <source>
        <dbReference type="Google" id="ProtNLM"/>
    </source>
</evidence>
<dbReference type="OrthoDB" id="3675359at2"/>
<organism evidence="1 2">
    <name type="scientific">Arthrobacter echini</name>
    <dbReference type="NCBI Taxonomy" id="1529066"/>
    <lineage>
        <taxon>Bacteria</taxon>
        <taxon>Bacillati</taxon>
        <taxon>Actinomycetota</taxon>
        <taxon>Actinomycetes</taxon>
        <taxon>Micrococcales</taxon>
        <taxon>Micrococcaceae</taxon>
        <taxon>Arthrobacter</taxon>
    </lineage>
</organism>